<dbReference type="Gene3D" id="3.40.50.280">
    <property type="entry name" value="Cobalamin-binding domain"/>
    <property type="match status" value="1"/>
</dbReference>
<dbReference type="InterPro" id="IPR058240">
    <property type="entry name" value="rSAM_sf"/>
</dbReference>
<dbReference type="Pfam" id="PF04055">
    <property type="entry name" value="Radical_SAM"/>
    <property type="match status" value="1"/>
</dbReference>
<dbReference type="PROSITE" id="PS51332">
    <property type="entry name" value="B12_BINDING"/>
    <property type="match status" value="1"/>
</dbReference>
<evidence type="ECO:0000313" key="7">
    <source>
        <dbReference type="EMBL" id="SNC75703.1"/>
    </source>
</evidence>
<dbReference type="Proteomes" id="UP000198131">
    <property type="component" value="Unassembled WGS sequence"/>
</dbReference>
<dbReference type="RefSeq" id="WP_245815403.1">
    <property type="nucleotide sequence ID" value="NZ_FYEW01000002.1"/>
</dbReference>
<dbReference type="InterPro" id="IPR006158">
    <property type="entry name" value="Cobalamin-bd"/>
</dbReference>
<reference evidence="8" key="1">
    <citation type="submission" date="2017-06" db="EMBL/GenBank/DDBJ databases">
        <authorList>
            <person name="Varghese N."/>
            <person name="Submissions S."/>
        </authorList>
    </citation>
    <scope>NUCLEOTIDE SEQUENCE [LARGE SCALE GENOMIC DNA]</scope>
    <source>
        <strain evidence="8">DSM 11116</strain>
    </source>
</reference>
<keyword evidence="8" id="KW-1185">Reference proteome</keyword>
<dbReference type="InterPro" id="IPR006638">
    <property type="entry name" value="Elp3/MiaA/NifB-like_rSAM"/>
</dbReference>
<evidence type="ECO:0000256" key="5">
    <source>
        <dbReference type="ARBA" id="ARBA00023014"/>
    </source>
</evidence>
<dbReference type="EMBL" id="FYEW01000002">
    <property type="protein sequence ID" value="SNC75703.1"/>
    <property type="molecule type" value="Genomic_DNA"/>
</dbReference>
<proteinExistence type="predicted"/>
<dbReference type="Gene3D" id="3.80.30.20">
    <property type="entry name" value="tm_1862 like domain"/>
    <property type="match status" value="1"/>
</dbReference>
<dbReference type="GO" id="GO:0005829">
    <property type="term" value="C:cytosol"/>
    <property type="evidence" value="ECO:0007669"/>
    <property type="project" value="TreeGrafter"/>
</dbReference>
<dbReference type="SFLD" id="SFLDG01082">
    <property type="entry name" value="B12-binding_domain_containing"/>
    <property type="match status" value="1"/>
</dbReference>
<evidence type="ECO:0000259" key="6">
    <source>
        <dbReference type="PROSITE" id="PS51332"/>
    </source>
</evidence>
<dbReference type="InterPro" id="IPR023404">
    <property type="entry name" value="rSAM_horseshoe"/>
</dbReference>
<evidence type="ECO:0000256" key="2">
    <source>
        <dbReference type="ARBA" id="ARBA00022691"/>
    </source>
</evidence>
<dbReference type="SUPFAM" id="SSF102114">
    <property type="entry name" value="Radical SAM enzymes"/>
    <property type="match status" value="1"/>
</dbReference>
<protein>
    <submittedName>
        <fullName evidence="7">Radical SAM superfamily protein</fullName>
    </submittedName>
</protein>
<dbReference type="GO" id="GO:0046872">
    <property type="term" value="F:metal ion binding"/>
    <property type="evidence" value="ECO:0007669"/>
    <property type="project" value="UniProtKB-KW"/>
</dbReference>
<evidence type="ECO:0000313" key="8">
    <source>
        <dbReference type="Proteomes" id="UP000198131"/>
    </source>
</evidence>
<dbReference type="GO" id="GO:0031419">
    <property type="term" value="F:cobalamin binding"/>
    <property type="evidence" value="ECO:0007669"/>
    <property type="project" value="InterPro"/>
</dbReference>
<dbReference type="InterPro" id="IPR007197">
    <property type="entry name" value="rSAM"/>
</dbReference>
<dbReference type="SFLD" id="SFLDS00029">
    <property type="entry name" value="Radical_SAM"/>
    <property type="match status" value="1"/>
</dbReference>
<dbReference type="GO" id="GO:0051536">
    <property type="term" value="F:iron-sulfur cluster binding"/>
    <property type="evidence" value="ECO:0007669"/>
    <property type="project" value="UniProtKB-KW"/>
</dbReference>
<dbReference type="PANTHER" id="PTHR43409">
    <property type="entry name" value="ANAEROBIC MAGNESIUM-PROTOPORPHYRIN IX MONOMETHYL ESTER CYCLASE-RELATED"/>
    <property type="match status" value="1"/>
</dbReference>
<keyword evidence="3" id="KW-0479">Metal-binding</keyword>
<sequence length="794" mass="88799">MSSALRILLITPPLTQLNTPYPATAYLKGFLGARGYAATQADLGLELVLKLFSRSGLARVFDAIETGNFPLSDNAKRMVRLRRSYLSTIGPVIRFLQNKDNTLAPRICHSRFLPEASRFDNVADLESAFGTMGLTDQARHLATLYLEDLGDLIKETVGPQFGFSRYAEKLAMSATTFDGLQGALNAAPNLLDQMLLELLDELVARTEPDVVGFTVPFPGNLYGALRLAGRVKELRPSARTLMGGGYPNTELRQIKEPRFFNYIDFLTLDDGEGPWLRLLEYLSEEKERQFAPVVERHALSGVHFVEASLPLANSNLAGEAIEMLRQAQHDGYADNVITKATSVDSTQPISLSELPFQRTFLRTEAGEVAYINQPYPDVPHQEVGTPDYSDLPLTEYLSVIEVLNPMHRLWSDGRWNKLTVAHGCYWKRCSFCDVTLDYISRYETAPSTLLVDRIDQIVQQTGQTGFHFVDEAAPPLALRDLAIELLKRQVNITWWGNIRFEKTFSPDLCRLLAASGCIAVSGGLEVASDRLLALMEKGVTIAQVARVTDGFTQAGIMVHAYLMYGFPTETTQETVDSLEIVRQLFGAGIVQSGYWHRFSMTAHSPVGKNPEKYKVLPIGPEPGPFAWNDLWHDDPTGTDHELFGPGLAKALYNYLHGVALNEPLSFWFDFRVPKPTVPRHLIQQALQEPVKPDFAKQNQRLFWLGNAPELTIEANKKGSRAVLTFYEQAEDFEVKVPAALGPWLQELLSSLTHDYDTKILLKDAARTFPVGQSFEQFLQSQAWQTLREKGLLIL</sequence>
<gene>
    <name evidence="7" type="ORF">SAMN06265337_3011</name>
</gene>
<name>A0A212UBY6_9BACT</name>
<dbReference type="InterPro" id="IPR051198">
    <property type="entry name" value="BchE-like"/>
</dbReference>
<dbReference type="GO" id="GO:0003824">
    <property type="term" value="F:catalytic activity"/>
    <property type="evidence" value="ECO:0007669"/>
    <property type="project" value="InterPro"/>
</dbReference>
<comment type="cofactor">
    <cofactor evidence="1">
        <name>[4Fe-4S] cluster</name>
        <dbReference type="ChEBI" id="CHEBI:49883"/>
    </cofactor>
</comment>
<accession>A0A212UBY6</accession>
<evidence type="ECO:0000256" key="1">
    <source>
        <dbReference type="ARBA" id="ARBA00001966"/>
    </source>
</evidence>
<keyword evidence="2" id="KW-0949">S-adenosyl-L-methionine</keyword>
<evidence type="ECO:0000256" key="4">
    <source>
        <dbReference type="ARBA" id="ARBA00023004"/>
    </source>
</evidence>
<keyword evidence="4" id="KW-0408">Iron</keyword>
<keyword evidence="5" id="KW-0411">Iron-sulfur</keyword>
<organism evidence="7 8">
    <name type="scientific">Hymenobacter gelipurpurascens</name>
    <dbReference type="NCBI Taxonomy" id="89968"/>
    <lineage>
        <taxon>Bacteria</taxon>
        <taxon>Pseudomonadati</taxon>
        <taxon>Bacteroidota</taxon>
        <taxon>Cytophagia</taxon>
        <taxon>Cytophagales</taxon>
        <taxon>Hymenobacteraceae</taxon>
        <taxon>Hymenobacter</taxon>
    </lineage>
</organism>
<dbReference type="AlphaFoldDB" id="A0A212UBY6"/>
<evidence type="ECO:0000256" key="3">
    <source>
        <dbReference type="ARBA" id="ARBA00022723"/>
    </source>
</evidence>
<dbReference type="SMART" id="SM00729">
    <property type="entry name" value="Elp3"/>
    <property type="match status" value="1"/>
</dbReference>
<feature type="domain" description="B12-binding" evidence="6">
    <location>
        <begin position="137"/>
        <end position="289"/>
    </location>
</feature>
<dbReference type="PANTHER" id="PTHR43409:SF7">
    <property type="entry name" value="BLL1977 PROTEIN"/>
    <property type="match status" value="1"/>
</dbReference>